<accession>A0A7C4U7U6</accession>
<dbReference type="Pfam" id="PF00589">
    <property type="entry name" value="Phage_integrase"/>
    <property type="match status" value="1"/>
</dbReference>
<dbReference type="InterPro" id="IPR002104">
    <property type="entry name" value="Integrase_catalytic"/>
</dbReference>
<sequence>MIKESLNLRYNKIMNMKIKIMKDKENNLIVFFPYNLQEWLFEGAKLGKHISIRTAQKIFEDACEKAGIKKEIMIHTLRHSFATHLLESGVDLRYIQELLGHKHSKTTEIYTHVSSKDFKRIQNPLDQILKEKKWLT</sequence>
<dbReference type="InterPro" id="IPR050090">
    <property type="entry name" value="Tyrosine_recombinase_XerCD"/>
</dbReference>
<comment type="similarity">
    <text evidence="1">Belongs to the 'phage' integrase family.</text>
</comment>
<reference evidence="5" key="1">
    <citation type="journal article" date="2020" name="mSystems">
        <title>Genome- and Community-Level Interaction Insights into Carbon Utilization and Element Cycling Functions of Hydrothermarchaeota in Hydrothermal Sediment.</title>
        <authorList>
            <person name="Zhou Z."/>
            <person name="Liu Y."/>
            <person name="Xu W."/>
            <person name="Pan J."/>
            <person name="Luo Z.H."/>
            <person name="Li M."/>
        </authorList>
    </citation>
    <scope>NUCLEOTIDE SEQUENCE [LARGE SCALE GENOMIC DNA]</scope>
    <source>
        <strain evidence="5">SpSt-780</strain>
    </source>
</reference>
<dbReference type="PANTHER" id="PTHR30349">
    <property type="entry name" value="PHAGE INTEGRASE-RELATED"/>
    <property type="match status" value="1"/>
</dbReference>
<dbReference type="InterPro" id="IPR011010">
    <property type="entry name" value="DNA_brk_join_enz"/>
</dbReference>
<dbReference type="PROSITE" id="PS51898">
    <property type="entry name" value="TYR_RECOMBINASE"/>
    <property type="match status" value="1"/>
</dbReference>
<proteinExistence type="inferred from homology"/>
<dbReference type="GO" id="GO:0003677">
    <property type="term" value="F:DNA binding"/>
    <property type="evidence" value="ECO:0007669"/>
    <property type="project" value="UniProtKB-KW"/>
</dbReference>
<evidence type="ECO:0000256" key="2">
    <source>
        <dbReference type="ARBA" id="ARBA00023125"/>
    </source>
</evidence>
<comment type="caution">
    <text evidence="5">The sequence shown here is derived from an EMBL/GenBank/DDBJ whole genome shotgun (WGS) entry which is preliminary data.</text>
</comment>
<evidence type="ECO:0000313" key="5">
    <source>
        <dbReference type="EMBL" id="HGW91415.1"/>
    </source>
</evidence>
<evidence type="ECO:0000256" key="3">
    <source>
        <dbReference type="ARBA" id="ARBA00023172"/>
    </source>
</evidence>
<dbReference type="PANTHER" id="PTHR30349:SF41">
    <property type="entry name" value="INTEGRASE_RECOMBINASE PROTEIN MJ0367-RELATED"/>
    <property type="match status" value="1"/>
</dbReference>
<dbReference type="AlphaFoldDB" id="A0A7C4U7U6"/>
<keyword evidence="3" id="KW-0233">DNA recombination</keyword>
<dbReference type="InterPro" id="IPR013762">
    <property type="entry name" value="Integrase-like_cat_sf"/>
</dbReference>
<dbReference type="GO" id="GO:0006310">
    <property type="term" value="P:DNA recombination"/>
    <property type="evidence" value="ECO:0007669"/>
    <property type="project" value="UniProtKB-KW"/>
</dbReference>
<feature type="domain" description="Tyr recombinase" evidence="4">
    <location>
        <begin position="1"/>
        <end position="126"/>
    </location>
</feature>
<gene>
    <name evidence="5" type="ORF">ENV67_02605</name>
</gene>
<organism evidence="5">
    <name type="scientific">candidate division WOR-3 bacterium</name>
    <dbReference type="NCBI Taxonomy" id="2052148"/>
    <lineage>
        <taxon>Bacteria</taxon>
        <taxon>Bacteria division WOR-3</taxon>
    </lineage>
</organism>
<keyword evidence="2" id="KW-0238">DNA-binding</keyword>
<dbReference type="EMBL" id="DTHG01000030">
    <property type="protein sequence ID" value="HGW91415.1"/>
    <property type="molecule type" value="Genomic_DNA"/>
</dbReference>
<name>A0A7C4U7U6_UNCW3</name>
<dbReference type="Gene3D" id="1.10.443.10">
    <property type="entry name" value="Intergrase catalytic core"/>
    <property type="match status" value="1"/>
</dbReference>
<protein>
    <recommendedName>
        <fullName evidence="4">Tyr recombinase domain-containing protein</fullName>
    </recommendedName>
</protein>
<dbReference type="SUPFAM" id="SSF56349">
    <property type="entry name" value="DNA breaking-rejoining enzymes"/>
    <property type="match status" value="1"/>
</dbReference>
<evidence type="ECO:0000259" key="4">
    <source>
        <dbReference type="PROSITE" id="PS51898"/>
    </source>
</evidence>
<evidence type="ECO:0000256" key="1">
    <source>
        <dbReference type="ARBA" id="ARBA00008857"/>
    </source>
</evidence>
<dbReference type="GO" id="GO:0015074">
    <property type="term" value="P:DNA integration"/>
    <property type="evidence" value="ECO:0007669"/>
    <property type="project" value="InterPro"/>
</dbReference>